<dbReference type="EMBL" id="JACHMO010000001">
    <property type="protein sequence ID" value="MBB5801109.1"/>
    <property type="molecule type" value="Genomic_DNA"/>
</dbReference>
<dbReference type="NCBIfam" id="TIGR03696">
    <property type="entry name" value="Rhs_assc_core"/>
    <property type="match status" value="1"/>
</dbReference>
<protein>
    <submittedName>
        <fullName evidence="3">RHS repeat-associated protein</fullName>
    </submittedName>
</protein>
<dbReference type="InterPro" id="IPR033803">
    <property type="entry name" value="CBD-like_Golvesin-Xly"/>
</dbReference>
<feature type="domain" description="Golvesin/Xly CBD-like" evidence="2">
    <location>
        <begin position="27"/>
        <end position="156"/>
    </location>
</feature>
<evidence type="ECO:0000259" key="2">
    <source>
        <dbReference type="Pfam" id="PF25275"/>
    </source>
</evidence>
<gene>
    <name evidence="3" type="ORF">F4560_000877</name>
</gene>
<sequence>MVWDYYPDGKLKSRSDDGVPVGSHVALTDNTDAGFVETVGTWTVRTAGSGYQNTNHRSAPAGTGAATFTWKPVIPQDGTYEVFVKYATGLTGVATNTPYKIDNGAAQTTVPVDQTKNGGQWVSLGGHSFTAGDKAKVTVSDAANGMVLADAVKLVRDHSADIDNEKKTFTHSYDANGNLLSLTDSSPGAKVDAYAMTYNGLNQLAKVEEKLAAVVKGTTTFSYNENGSPLTRGHDRQSSVFRYNPRDLVDQVTNTETGGQPKVTAYSYTDRGQVLQETKPNGNKVTYGYHLDGALASQAERKTDNTLVAEHQIEYNANGHRVRDASKIQNADNATAYLDEVREYAYDPLDRLRNLTKKSAAGAVLETEDYVHDANSNVTSQTLEGKTTTFNYYFNRLLTATTSGVTAAYNYDPFGRLDTVTGGGKIIESYKYDGFDRTTQHSKQGEGGALTTATYAYDPLDRTTSKTEAGKTTDFAYLGLSDKVVGEEIAGQLQRTYQYDAFGQRLTQIKKDTDGTGPQVAEDSYYGYNPHTDVETLTKDNGDTRATYGYTAYGKDDTEAFTGIDKPQAQQPGTEPYNFYRYNGKRWDPNSGSYDMGFRDYNPGLNRFLTRDNYNGALADLNLGSDPFTGNRYAFTGGNPISRIEIDGHCWAYDWICDTGSAIGDAASATGSGIATAAEATWDFFGQVGGFSVGIIEGVGSTVGEAWDCVSAIFACGQGIADFASLTWNDPGTAGGLLWGSVTAPIVDDWNQGNYGEAIGRGAFSIIEVIAGGKGISKLGAAGKTPDSGTKKPGGLTSQNFNLQTLKELFDSGQLKHGDATPRPDSNVPNASDSDLLNIARNPRNPDEQVKINRNSDGTMTVIQGNQRLYELLNRAGQGRIGWNEEVPAVGLLVTRTDQGMSIRQWVANLLRAREPDLRTLTRERLVALRETAKSHGYTGRAWRDGEDYAINESAFIWLEAGDEIGDGVVVCNLVVSQIEFTGSRPTGTPVRRHTLHVHQDDLRRLRRASTEDARRAYFVLQAALPLDLDEVGPW</sequence>
<dbReference type="PANTHER" id="PTHR32305">
    <property type="match status" value="1"/>
</dbReference>
<dbReference type="AlphaFoldDB" id="A0A7W9HF28"/>
<dbReference type="InterPro" id="IPR022385">
    <property type="entry name" value="Rhs_assc_core"/>
</dbReference>
<dbReference type="Pfam" id="PF25275">
    <property type="entry name" value="Golvesin_C"/>
    <property type="match status" value="1"/>
</dbReference>
<dbReference type="RefSeq" id="WP_246477721.1">
    <property type="nucleotide sequence ID" value="NZ_JACHMO010000001.1"/>
</dbReference>
<accession>A0A7W9HF28</accession>
<feature type="region of interest" description="Disordered" evidence="1">
    <location>
        <begin position="814"/>
        <end position="856"/>
    </location>
</feature>
<dbReference type="Proteomes" id="UP000552097">
    <property type="component" value="Unassembled WGS sequence"/>
</dbReference>
<evidence type="ECO:0000313" key="4">
    <source>
        <dbReference type="Proteomes" id="UP000552097"/>
    </source>
</evidence>
<keyword evidence="4" id="KW-1185">Reference proteome</keyword>
<dbReference type="Gene3D" id="2.180.10.10">
    <property type="entry name" value="RHS repeat-associated core"/>
    <property type="match status" value="1"/>
</dbReference>
<name>A0A7W9HF28_9PSEU</name>
<proteinExistence type="predicted"/>
<reference evidence="3 4" key="1">
    <citation type="submission" date="2020-08" db="EMBL/GenBank/DDBJ databases">
        <title>Sequencing the genomes of 1000 actinobacteria strains.</title>
        <authorList>
            <person name="Klenk H.-P."/>
        </authorList>
    </citation>
    <scope>NUCLEOTIDE SEQUENCE [LARGE SCALE GENOMIC DNA]</scope>
    <source>
        <strain evidence="3 4">DSM 45486</strain>
    </source>
</reference>
<dbReference type="PANTHER" id="PTHR32305:SF15">
    <property type="entry name" value="PROTEIN RHSA-RELATED"/>
    <property type="match status" value="1"/>
</dbReference>
<comment type="caution">
    <text evidence="3">The sequence shown here is derived from an EMBL/GenBank/DDBJ whole genome shotgun (WGS) entry which is preliminary data.</text>
</comment>
<evidence type="ECO:0000313" key="3">
    <source>
        <dbReference type="EMBL" id="MBB5801109.1"/>
    </source>
</evidence>
<evidence type="ECO:0000256" key="1">
    <source>
        <dbReference type="SAM" id="MobiDB-lite"/>
    </source>
</evidence>
<organism evidence="3 4">
    <name type="scientific">Saccharothrix ecbatanensis</name>
    <dbReference type="NCBI Taxonomy" id="1105145"/>
    <lineage>
        <taxon>Bacteria</taxon>
        <taxon>Bacillati</taxon>
        <taxon>Actinomycetota</taxon>
        <taxon>Actinomycetes</taxon>
        <taxon>Pseudonocardiales</taxon>
        <taxon>Pseudonocardiaceae</taxon>
        <taxon>Saccharothrix</taxon>
    </lineage>
</organism>
<dbReference type="InterPro" id="IPR050708">
    <property type="entry name" value="T6SS_VgrG/RHS"/>
</dbReference>